<evidence type="ECO:0000313" key="3">
    <source>
        <dbReference type="Proteomes" id="UP000624244"/>
    </source>
</evidence>
<feature type="region of interest" description="Disordered" evidence="1">
    <location>
        <begin position="395"/>
        <end position="547"/>
    </location>
</feature>
<dbReference type="AlphaFoldDB" id="A0A8H5ZSE5"/>
<evidence type="ECO:0000256" key="1">
    <source>
        <dbReference type="SAM" id="MobiDB-lite"/>
    </source>
</evidence>
<feature type="compositionally biased region" description="Basic residues" evidence="1">
    <location>
        <begin position="489"/>
        <end position="499"/>
    </location>
</feature>
<evidence type="ECO:0000313" key="2">
    <source>
        <dbReference type="EMBL" id="KAF5853414.1"/>
    </source>
</evidence>
<name>A0A8H5ZSE5_COCSA</name>
<reference evidence="2" key="1">
    <citation type="submission" date="2019-11" db="EMBL/GenBank/DDBJ databases">
        <title>Bipolaris sorokiniana Genome sequencing.</title>
        <authorList>
            <person name="Wang H."/>
        </authorList>
    </citation>
    <scope>NUCLEOTIDE SEQUENCE</scope>
</reference>
<sequence length="547" mass="60762">MDSLPEQFTPDAFSRTDVQDMLDDAQIDAGYLYTNIPFLRDQLQHLLWEAIGESNGRHVDPMELLHRTLFNERTILDAYNKHRLGNAVTPFNARVLDPENAVEYIAEENIPEVLGWFPLRATVSKRDVDIQALPIYQVGQTTKADQRYTMERSSSETLTLSNRTPQKTANSESSTTWTPSTCSVSLNYNKLRNAPSPWLPFPSGNLTMAEVTAFLPQSIKSFDIIDRFISNGALAMTLASMINHYRVMPAGPIENNTIYRMMKGQMNIRAKTDPSYKAWTVTKHADIKKPSTFNPSSVSVSNFHTPGNLMSSPQSPQKILFRDLTTGVKVMPSGPDALDLTRCIQYCVDHEEEDWFYPTDFAALIQHIGGSAPVHREHSDAAAIARHSARLKLTKARRAPLGRGSHARTVKQKKAVLEEESEEEEEEEEEESVEYTSSPSSFSSKDADADADGDGNGDTIDVPTPTPSHTKRKTATSSSDASSPPSPKCYRKTATRSRAPKPVEEEEQEQSDSDVYVGPKTKTRKTASVATRSSGRTKKFGGSYCVG</sequence>
<comment type="caution">
    <text evidence="2">The sequence shown here is derived from an EMBL/GenBank/DDBJ whole genome shotgun (WGS) entry which is preliminary data.</text>
</comment>
<accession>A0A8H5ZSE5</accession>
<gene>
    <name evidence="2" type="ORF">GGP41_001963</name>
</gene>
<dbReference type="EMBL" id="WNKQ01000002">
    <property type="protein sequence ID" value="KAF5853414.1"/>
    <property type="molecule type" value="Genomic_DNA"/>
</dbReference>
<protein>
    <submittedName>
        <fullName evidence="2">Uncharacterized protein</fullName>
    </submittedName>
</protein>
<feature type="compositionally biased region" description="Basic residues" evidence="1">
    <location>
        <begin position="395"/>
        <end position="414"/>
    </location>
</feature>
<dbReference type="Proteomes" id="UP000624244">
    <property type="component" value="Unassembled WGS sequence"/>
</dbReference>
<feature type="region of interest" description="Disordered" evidence="1">
    <location>
        <begin position="146"/>
        <end position="179"/>
    </location>
</feature>
<proteinExistence type="predicted"/>
<feature type="compositionally biased region" description="Acidic residues" evidence="1">
    <location>
        <begin position="418"/>
        <end position="433"/>
    </location>
</feature>
<feature type="compositionally biased region" description="Polar residues" evidence="1">
    <location>
        <begin position="155"/>
        <end position="179"/>
    </location>
</feature>
<organism evidence="2 3">
    <name type="scientific">Cochliobolus sativus</name>
    <name type="common">Common root rot and spot blotch fungus</name>
    <name type="synonym">Bipolaris sorokiniana</name>
    <dbReference type="NCBI Taxonomy" id="45130"/>
    <lineage>
        <taxon>Eukaryota</taxon>
        <taxon>Fungi</taxon>
        <taxon>Dikarya</taxon>
        <taxon>Ascomycota</taxon>
        <taxon>Pezizomycotina</taxon>
        <taxon>Dothideomycetes</taxon>
        <taxon>Pleosporomycetidae</taxon>
        <taxon>Pleosporales</taxon>
        <taxon>Pleosporineae</taxon>
        <taxon>Pleosporaceae</taxon>
        <taxon>Bipolaris</taxon>
    </lineage>
</organism>
<feature type="compositionally biased region" description="Low complexity" evidence="1">
    <location>
        <begin position="434"/>
        <end position="444"/>
    </location>
</feature>